<name>A0ABM1B618_LIMPO</name>
<evidence type="ECO:0000313" key="7">
    <source>
        <dbReference type="Proteomes" id="UP000694941"/>
    </source>
</evidence>
<dbReference type="InterPro" id="IPR029428">
    <property type="entry name" value="MCRIP"/>
</dbReference>
<keyword evidence="7" id="KW-1185">Reference proteome</keyword>
<protein>
    <submittedName>
        <fullName evidence="8">MAPK regulated corepressor interacting protein 2-like isoform X1</fullName>
    </submittedName>
</protein>
<evidence type="ECO:0000256" key="3">
    <source>
        <dbReference type="ARBA" id="ARBA00010821"/>
    </source>
</evidence>
<evidence type="ECO:0000313" key="8">
    <source>
        <dbReference type="RefSeq" id="XP_013775539.1"/>
    </source>
</evidence>
<organism evidence="7 8">
    <name type="scientific">Limulus polyphemus</name>
    <name type="common">Atlantic horseshoe crab</name>
    <dbReference type="NCBI Taxonomy" id="6850"/>
    <lineage>
        <taxon>Eukaryota</taxon>
        <taxon>Metazoa</taxon>
        <taxon>Ecdysozoa</taxon>
        <taxon>Arthropoda</taxon>
        <taxon>Chelicerata</taxon>
        <taxon>Merostomata</taxon>
        <taxon>Xiphosura</taxon>
        <taxon>Limulidae</taxon>
        <taxon>Limulus</taxon>
    </lineage>
</organism>
<proteinExistence type="inferred from homology"/>
<dbReference type="Proteomes" id="UP000694941">
    <property type="component" value="Unplaced"/>
</dbReference>
<dbReference type="GeneID" id="106460395"/>
<dbReference type="RefSeq" id="XP_013775539.1">
    <property type="nucleotide sequence ID" value="XM_013920085.2"/>
</dbReference>
<evidence type="ECO:0000256" key="6">
    <source>
        <dbReference type="SAM" id="MobiDB-lite"/>
    </source>
</evidence>
<evidence type="ECO:0000256" key="2">
    <source>
        <dbReference type="ARBA" id="ARBA00004210"/>
    </source>
</evidence>
<accession>A0ABM1B618</accession>
<reference evidence="8" key="1">
    <citation type="submission" date="2025-08" db="UniProtKB">
        <authorList>
            <consortium name="RefSeq"/>
        </authorList>
    </citation>
    <scope>IDENTIFICATION</scope>
    <source>
        <tissue evidence="8">Muscle</tissue>
    </source>
</reference>
<keyword evidence="4" id="KW-0963">Cytoplasm</keyword>
<feature type="compositionally biased region" description="Basic and acidic residues" evidence="6">
    <location>
        <begin position="26"/>
        <end position="41"/>
    </location>
</feature>
<dbReference type="Pfam" id="PF14799">
    <property type="entry name" value="FAM195"/>
    <property type="match status" value="1"/>
</dbReference>
<evidence type="ECO:0000256" key="4">
    <source>
        <dbReference type="ARBA" id="ARBA00022490"/>
    </source>
</evidence>
<comment type="subcellular location">
    <subcellularLocation>
        <location evidence="2">Cytoplasm</location>
        <location evidence="2">Stress granule</location>
    </subcellularLocation>
    <subcellularLocation>
        <location evidence="1">Nucleus</location>
    </subcellularLocation>
</comment>
<keyword evidence="5" id="KW-0539">Nucleus</keyword>
<gene>
    <name evidence="8" type="primary">LOC106460395</name>
</gene>
<evidence type="ECO:0000256" key="5">
    <source>
        <dbReference type="ARBA" id="ARBA00023242"/>
    </source>
</evidence>
<sequence>MYTLSKGPSKILAKSKTRRGITQKVDSLESSRDFASKRPGELNDSIDMSSPKPVFQQVNGRRFHSQKSNQDTITPQHEEITRYIYDTWKLVSREYDAAKQPGAEGKMHSVVYYQDNCSCSQLPKFEPFDLELFWGQRVIQSITQST</sequence>
<comment type="similarity">
    <text evidence="3">Belongs to the MCRIP family.</text>
</comment>
<feature type="region of interest" description="Disordered" evidence="6">
    <location>
        <begin position="1"/>
        <end position="51"/>
    </location>
</feature>
<evidence type="ECO:0000256" key="1">
    <source>
        <dbReference type="ARBA" id="ARBA00004123"/>
    </source>
</evidence>